<name>A0A562RJZ8_9BACT</name>
<gene>
    <name evidence="1" type="ORF">LZ24_02388</name>
</gene>
<reference evidence="1 2" key="1">
    <citation type="submission" date="2019-07" db="EMBL/GenBank/DDBJ databases">
        <title>Genome sequencing of 100 strains of the haloalkaliphilic chemolithoautotrophic sulfur-oxidizing bacterium Thioalkalivibrio.</title>
        <authorList>
            <person name="Muyzer G."/>
        </authorList>
    </citation>
    <scope>NUCLEOTIDE SEQUENCE [LARGE SCALE GENOMIC DNA]</scope>
    <source>
        <strain evidence="1 2">ASO4-4</strain>
    </source>
</reference>
<proteinExistence type="predicted"/>
<dbReference type="RefSeq" id="WP_144685497.1">
    <property type="nucleotide sequence ID" value="NZ_VLLC01000019.1"/>
</dbReference>
<dbReference type="Proteomes" id="UP000318307">
    <property type="component" value="Unassembled WGS sequence"/>
</dbReference>
<organism evidence="1 2">
    <name type="scientific">Desulfobotulus alkaliphilus</name>
    <dbReference type="NCBI Taxonomy" id="622671"/>
    <lineage>
        <taxon>Bacteria</taxon>
        <taxon>Pseudomonadati</taxon>
        <taxon>Thermodesulfobacteriota</taxon>
        <taxon>Desulfobacteria</taxon>
        <taxon>Desulfobacterales</taxon>
        <taxon>Desulfobacteraceae</taxon>
        <taxon>Desulfobotulus</taxon>
    </lineage>
</organism>
<dbReference type="PANTHER" id="PTHR35271:SF1">
    <property type="entry name" value="ABC TRANSPORTER, SUBSTRATE-BINDING LIPOPROTEIN"/>
    <property type="match status" value="1"/>
</dbReference>
<dbReference type="PANTHER" id="PTHR35271">
    <property type="entry name" value="ABC TRANSPORTER, SUBSTRATE-BINDING LIPOPROTEIN-RELATED"/>
    <property type="match status" value="1"/>
</dbReference>
<comment type="caution">
    <text evidence="1">The sequence shown here is derived from an EMBL/GenBank/DDBJ whole genome shotgun (WGS) entry which is preliminary data.</text>
</comment>
<accession>A0A562RJZ8</accession>
<keyword evidence="2" id="KW-1185">Reference proteome</keyword>
<dbReference type="Pfam" id="PF04392">
    <property type="entry name" value="ABC_sub_bind"/>
    <property type="match status" value="1"/>
</dbReference>
<dbReference type="AlphaFoldDB" id="A0A562RJZ8"/>
<protein>
    <submittedName>
        <fullName evidence="1">ABC-type uncharacterized transport system substrate-binding protein</fullName>
    </submittedName>
</protein>
<dbReference type="Gene3D" id="3.40.50.2300">
    <property type="match status" value="2"/>
</dbReference>
<evidence type="ECO:0000313" key="1">
    <source>
        <dbReference type="EMBL" id="TWI68914.1"/>
    </source>
</evidence>
<dbReference type="EMBL" id="VLLC01000019">
    <property type="protein sequence ID" value="TWI68914.1"/>
    <property type="molecule type" value="Genomic_DNA"/>
</dbReference>
<dbReference type="OrthoDB" id="1680494at2"/>
<dbReference type="InterPro" id="IPR007487">
    <property type="entry name" value="ABC_transpt-TYRBP-like"/>
</dbReference>
<evidence type="ECO:0000313" key="2">
    <source>
        <dbReference type="Proteomes" id="UP000318307"/>
    </source>
</evidence>
<sequence length="384" mass="43403">MHFIKSTILILVTLVFFIPESWAGQYPLTPVTKNGEKWRIGYLEGGMYPDYQIIFFRTVQGLMELGWIKSMDLPETYNPDHREAWQWLAENAQSDYMEFVRDAFYTSEFKADQRVRTKQDLLERLNKKKDLDLILAMGTWAGLDLANDEHSIPTVVASTSDPLGSGIIKSADNSGFKHLHAKIEPDRYVRQLRLFHDIIRFRTMGIVFEDSLEGRTFAAVADAEQVARERGFELKICHARNSDISLEQANREALACYTELAPQVEAMYITVHRGENLDNLSNLLNPLFKNEVATFAMPGSEFVKHGALLSIAHAGFAYVGRFHAETIAKIFNGAKPGSLEQRWAAPSKIAINLKTAETIGFDPPFDVLVAADEIYDHKAEVGKQ</sequence>